<keyword evidence="1" id="KW-0472">Membrane</keyword>
<evidence type="ECO:0000256" key="1">
    <source>
        <dbReference type="SAM" id="Phobius"/>
    </source>
</evidence>
<protein>
    <submittedName>
        <fullName evidence="2">Uncharacterized protein</fullName>
    </submittedName>
</protein>
<dbReference type="EMBL" id="AP019536">
    <property type="protein sequence ID" value="BBJ00234.1"/>
    <property type="molecule type" value="Genomic_DNA"/>
</dbReference>
<feature type="transmembrane region" description="Helical" evidence="1">
    <location>
        <begin position="245"/>
        <end position="266"/>
    </location>
</feature>
<keyword evidence="1" id="KW-0812">Transmembrane</keyword>
<keyword evidence="1" id="KW-1133">Transmembrane helix</keyword>
<feature type="transmembrane region" description="Helical" evidence="1">
    <location>
        <begin position="116"/>
        <end position="137"/>
    </location>
</feature>
<name>A0AAN1W099_9PROT</name>
<evidence type="ECO:0000313" key="3">
    <source>
        <dbReference type="Proteomes" id="UP001319121"/>
    </source>
</evidence>
<dbReference type="RefSeq" id="WP_212785482.1">
    <property type="nucleotide sequence ID" value="NZ_AP019536.1"/>
</dbReference>
<evidence type="ECO:0000313" key="2">
    <source>
        <dbReference type="EMBL" id="BBJ00234.1"/>
    </source>
</evidence>
<proteinExistence type="predicted"/>
<dbReference type="Proteomes" id="UP001319121">
    <property type="component" value="Chromosome"/>
</dbReference>
<gene>
    <name evidence="2" type="ORF">FGKAn22_19260</name>
</gene>
<organism evidence="2 3">
    <name type="scientific">Ferrigenium kumadai</name>
    <dbReference type="NCBI Taxonomy" id="1682490"/>
    <lineage>
        <taxon>Bacteria</taxon>
        <taxon>Pseudomonadati</taxon>
        <taxon>Pseudomonadota</taxon>
        <taxon>Betaproteobacteria</taxon>
        <taxon>Nitrosomonadales</taxon>
        <taxon>Gallionellaceae</taxon>
        <taxon>Ferrigenium</taxon>
    </lineage>
</organism>
<dbReference type="AlphaFoldDB" id="A0AAN1W099"/>
<feature type="transmembrane region" description="Helical" evidence="1">
    <location>
        <begin position="39"/>
        <end position="63"/>
    </location>
</feature>
<keyword evidence="3" id="KW-1185">Reference proteome</keyword>
<feature type="transmembrane region" description="Helical" evidence="1">
    <location>
        <begin position="158"/>
        <end position="175"/>
    </location>
</feature>
<feature type="transmembrane region" description="Helical" evidence="1">
    <location>
        <begin position="181"/>
        <end position="200"/>
    </location>
</feature>
<sequence length="291" mass="31124">MKTRLGIFVLALLLLPFAGMLLSGKEWSELASFAAQTDGTAATVIVALALLCALLLTNLVVTLRTGNNPLKVQRNYFLAVGSASAMLGWLLAYLNHYAASWSAAQENTVWQIALDTLLFALLAPAVLSLRALLGSFAGLLQRLARGPSIPAPSAETQAFILTPLAALGLIGGAAWPAQLFWLLWLSPLLLLAALQLLWHESTVFSGVKSGDWGRAVCAAISGLVVGNLAVFGYQAVGGELQVNLLLAQAGYILFGLLCLQLGDIIAEQWRGKTRFELFKRKPFPIPVTTKK</sequence>
<reference evidence="2 3" key="1">
    <citation type="submission" date="2019-03" db="EMBL/GenBank/DDBJ databases">
        <title>Complete genome sequence of Ferrigenium kumadai strain An22, a microaerophilic iron-oxidizing bacterium isolated from a paddy field soil.</title>
        <authorList>
            <person name="Watanabe T."/>
            <person name="Asakawa S."/>
        </authorList>
    </citation>
    <scope>NUCLEOTIDE SEQUENCE [LARGE SCALE GENOMIC DNA]</scope>
    <source>
        <strain evidence="2 3">An22</strain>
    </source>
</reference>
<feature type="transmembrane region" description="Helical" evidence="1">
    <location>
        <begin position="75"/>
        <end position="96"/>
    </location>
</feature>
<dbReference type="KEGG" id="fku:FGKAn22_19260"/>
<feature type="transmembrane region" description="Helical" evidence="1">
    <location>
        <begin position="212"/>
        <end position="233"/>
    </location>
</feature>
<accession>A0AAN1W099</accession>